<proteinExistence type="predicted"/>
<evidence type="ECO:0000313" key="2">
    <source>
        <dbReference type="EMBL" id="OBZ76526.1"/>
    </source>
</evidence>
<feature type="signal peptide" evidence="1">
    <location>
        <begin position="1"/>
        <end position="21"/>
    </location>
</feature>
<sequence length="92" mass="10150">MPPAFFGVWLSLGFVTHAGFSDLVRGPFSDFWFWFFLSRATSVLGGPGDVRILPPKSAGAPRSYGLWTALFAVFFHATSEERVVNGRVGHIM</sequence>
<comment type="caution">
    <text evidence="2">The sequence shown here is derived from an EMBL/GenBank/DDBJ whole genome shotgun (WGS) entry which is preliminary data.</text>
</comment>
<keyword evidence="1" id="KW-0732">Signal</keyword>
<keyword evidence="3" id="KW-1185">Reference proteome</keyword>
<dbReference type="Proteomes" id="UP000092993">
    <property type="component" value="Unassembled WGS sequence"/>
</dbReference>
<dbReference type="AlphaFoldDB" id="A0A1C7MJJ6"/>
<feature type="chain" id="PRO_5008889166" description="Secreted protein" evidence="1">
    <location>
        <begin position="22"/>
        <end position="92"/>
    </location>
</feature>
<organism evidence="2 3">
    <name type="scientific">Grifola frondosa</name>
    <name type="common">Maitake</name>
    <name type="synonym">Polyporus frondosus</name>
    <dbReference type="NCBI Taxonomy" id="5627"/>
    <lineage>
        <taxon>Eukaryota</taxon>
        <taxon>Fungi</taxon>
        <taxon>Dikarya</taxon>
        <taxon>Basidiomycota</taxon>
        <taxon>Agaricomycotina</taxon>
        <taxon>Agaricomycetes</taxon>
        <taxon>Polyporales</taxon>
        <taxon>Grifolaceae</taxon>
        <taxon>Grifola</taxon>
    </lineage>
</organism>
<name>A0A1C7MJJ6_GRIFR</name>
<reference evidence="2 3" key="1">
    <citation type="submission" date="2016-03" db="EMBL/GenBank/DDBJ databases">
        <title>Whole genome sequencing of Grifola frondosa 9006-11.</title>
        <authorList>
            <person name="Min B."/>
            <person name="Park H."/>
            <person name="Kim J.-G."/>
            <person name="Cho H."/>
            <person name="Oh Y.-L."/>
            <person name="Kong W.-S."/>
            <person name="Choi I.-G."/>
        </authorList>
    </citation>
    <scope>NUCLEOTIDE SEQUENCE [LARGE SCALE GENOMIC DNA]</scope>
    <source>
        <strain evidence="2 3">9006-11</strain>
    </source>
</reference>
<protein>
    <recommendedName>
        <fullName evidence="4">Secreted protein</fullName>
    </recommendedName>
</protein>
<evidence type="ECO:0000256" key="1">
    <source>
        <dbReference type="SAM" id="SignalP"/>
    </source>
</evidence>
<dbReference type="EMBL" id="LUGG01000003">
    <property type="protein sequence ID" value="OBZ76526.1"/>
    <property type="molecule type" value="Genomic_DNA"/>
</dbReference>
<evidence type="ECO:0008006" key="4">
    <source>
        <dbReference type="Google" id="ProtNLM"/>
    </source>
</evidence>
<gene>
    <name evidence="2" type="ORF">A0H81_03567</name>
</gene>
<accession>A0A1C7MJJ6</accession>
<evidence type="ECO:0000313" key="3">
    <source>
        <dbReference type="Proteomes" id="UP000092993"/>
    </source>
</evidence>